<dbReference type="InterPro" id="IPR007391">
    <property type="entry name" value="Vancomycin_resist_VanW"/>
</dbReference>
<dbReference type="PANTHER" id="PTHR35788">
    <property type="entry name" value="EXPORTED PROTEIN-RELATED"/>
    <property type="match status" value="1"/>
</dbReference>
<proteinExistence type="predicted"/>
<accession>A0A1I2Y1J2</accession>
<evidence type="ECO:0000313" key="2">
    <source>
        <dbReference type="Proteomes" id="UP000199337"/>
    </source>
</evidence>
<protein>
    <submittedName>
        <fullName evidence="1">Vancomycin resistance protein VanW</fullName>
    </submittedName>
</protein>
<gene>
    <name evidence="1" type="ORF">SAMN05660649_04209</name>
</gene>
<dbReference type="AlphaFoldDB" id="A0A1I2Y1J2"/>
<sequence>MLKQHGRYSPPQIRSRMRMSIGRFYFTWTRYVSWLVNWSKYAGTKQKEPLKFIIYNHQTPLLRKLRNVDMWLQQNKIRNLKIAAQCLNDIVIKPGETFSFWRVVGKPTKNKGYVKGMVLYNGSITPEVGGGLCQLSNLIYWMTLHTSLTVTERWRHSYDVFPDAERTQPFGSGATVAYNYVDLQIKNNTNEIYQLNVWVGDVHLHGQWRCSQPEKYYYRVYETNHIFTHEQWGGYMRHNILRRKIFDISNNVIGDDYITENHSVMIYAPLLSDGELNN</sequence>
<dbReference type="InterPro" id="IPR052913">
    <property type="entry name" value="Glycopeptide_resist_protein"/>
</dbReference>
<dbReference type="RefSeq" id="WP_092474045.1">
    <property type="nucleotide sequence ID" value="NZ_FOOX01000019.1"/>
</dbReference>
<name>A0A1I2Y1J2_9FIRM</name>
<dbReference type="Proteomes" id="UP000199337">
    <property type="component" value="Unassembled WGS sequence"/>
</dbReference>
<reference evidence="2" key="1">
    <citation type="submission" date="2016-10" db="EMBL/GenBank/DDBJ databases">
        <authorList>
            <person name="Varghese N."/>
            <person name="Submissions S."/>
        </authorList>
    </citation>
    <scope>NUCLEOTIDE SEQUENCE [LARGE SCALE GENOMIC DNA]</scope>
    <source>
        <strain evidence="2">DSM 17038</strain>
    </source>
</reference>
<dbReference type="EMBL" id="FOOX01000019">
    <property type="protein sequence ID" value="SFH18826.1"/>
    <property type="molecule type" value="Genomic_DNA"/>
</dbReference>
<organism evidence="1 2">
    <name type="scientific">Desulfotruncus arcticus DSM 17038</name>
    <dbReference type="NCBI Taxonomy" id="1121424"/>
    <lineage>
        <taxon>Bacteria</taxon>
        <taxon>Bacillati</taxon>
        <taxon>Bacillota</taxon>
        <taxon>Clostridia</taxon>
        <taxon>Eubacteriales</taxon>
        <taxon>Desulfallaceae</taxon>
        <taxon>Desulfotruncus</taxon>
    </lineage>
</organism>
<dbReference type="STRING" id="341036.SAMN05660649_04209"/>
<dbReference type="OrthoDB" id="9797191at2"/>
<dbReference type="PANTHER" id="PTHR35788:SF1">
    <property type="entry name" value="EXPORTED PROTEIN"/>
    <property type="match status" value="1"/>
</dbReference>
<evidence type="ECO:0000313" key="1">
    <source>
        <dbReference type="EMBL" id="SFH18826.1"/>
    </source>
</evidence>
<dbReference type="Pfam" id="PF04294">
    <property type="entry name" value="VanW"/>
    <property type="match status" value="1"/>
</dbReference>
<keyword evidence="2" id="KW-1185">Reference proteome</keyword>